<proteinExistence type="predicted"/>
<accession>A0A5N6PCH0</accession>
<dbReference type="Proteomes" id="UP000326396">
    <property type="component" value="Linkage Group LG13"/>
</dbReference>
<sequence>MKGVDDGIIQEVTPEEWHHLNWGDLMTAHGAATLINEAWLPVNEGKASHTSVILTDELTKGPYPVDNSPRDIQKDPGGKTTECSYK</sequence>
<gene>
    <name evidence="2" type="ORF">E3N88_11111</name>
</gene>
<name>A0A5N6PCH0_9ASTR</name>
<evidence type="ECO:0000313" key="2">
    <source>
        <dbReference type="EMBL" id="KAD6119840.1"/>
    </source>
</evidence>
<evidence type="ECO:0000313" key="3">
    <source>
        <dbReference type="Proteomes" id="UP000326396"/>
    </source>
</evidence>
<evidence type="ECO:0000256" key="1">
    <source>
        <dbReference type="SAM" id="MobiDB-lite"/>
    </source>
</evidence>
<dbReference type="AlphaFoldDB" id="A0A5N6PCH0"/>
<organism evidence="2 3">
    <name type="scientific">Mikania micrantha</name>
    <name type="common">bitter vine</name>
    <dbReference type="NCBI Taxonomy" id="192012"/>
    <lineage>
        <taxon>Eukaryota</taxon>
        <taxon>Viridiplantae</taxon>
        <taxon>Streptophyta</taxon>
        <taxon>Embryophyta</taxon>
        <taxon>Tracheophyta</taxon>
        <taxon>Spermatophyta</taxon>
        <taxon>Magnoliopsida</taxon>
        <taxon>eudicotyledons</taxon>
        <taxon>Gunneridae</taxon>
        <taxon>Pentapetalae</taxon>
        <taxon>asterids</taxon>
        <taxon>campanulids</taxon>
        <taxon>Asterales</taxon>
        <taxon>Asteraceae</taxon>
        <taxon>Asteroideae</taxon>
        <taxon>Heliantheae alliance</taxon>
        <taxon>Eupatorieae</taxon>
        <taxon>Mikania</taxon>
    </lineage>
</organism>
<protein>
    <submittedName>
        <fullName evidence="2">Uncharacterized protein</fullName>
    </submittedName>
</protein>
<dbReference type="EMBL" id="SZYD01000005">
    <property type="protein sequence ID" value="KAD6119840.1"/>
    <property type="molecule type" value="Genomic_DNA"/>
</dbReference>
<feature type="region of interest" description="Disordered" evidence="1">
    <location>
        <begin position="59"/>
        <end position="86"/>
    </location>
</feature>
<keyword evidence="3" id="KW-1185">Reference proteome</keyword>
<reference evidence="2 3" key="1">
    <citation type="submission" date="2019-05" db="EMBL/GenBank/DDBJ databases">
        <title>Mikania micrantha, genome provides insights into the molecular mechanism of rapid growth.</title>
        <authorList>
            <person name="Liu B."/>
        </authorList>
    </citation>
    <scope>NUCLEOTIDE SEQUENCE [LARGE SCALE GENOMIC DNA]</scope>
    <source>
        <strain evidence="2">NLD-2019</strain>
        <tissue evidence="2">Leaf</tissue>
    </source>
</reference>
<feature type="compositionally biased region" description="Basic and acidic residues" evidence="1">
    <location>
        <begin position="68"/>
        <end position="77"/>
    </location>
</feature>
<comment type="caution">
    <text evidence="2">The sequence shown here is derived from an EMBL/GenBank/DDBJ whole genome shotgun (WGS) entry which is preliminary data.</text>
</comment>